<accession>A0A8H3VJL4</accession>
<dbReference type="AlphaFoldDB" id="A0A8H3VJL4"/>
<feature type="compositionally biased region" description="Polar residues" evidence="1">
    <location>
        <begin position="1"/>
        <end position="12"/>
    </location>
</feature>
<dbReference type="EMBL" id="WNWR01000141">
    <property type="protein sequence ID" value="KAE9990344.1"/>
    <property type="molecule type" value="Genomic_DNA"/>
</dbReference>
<feature type="transmembrane region" description="Helical" evidence="2">
    <location>
        <begin position="906"/>
        <end position="927"/>
    </location>
</feature>
<evidence type="ECO:0000256" key="1">
    <source>
        <dbReference type="SAM" id="MobiDB-lite"/>
    </source>
</evidence>
<organism evidence="3 4">
    <name type="scientific">Venturia inaequalis</name>
    <name type="common">Apple scab fungus</name>
    <dbReference type="NCBI Taxonomy" id="5025"/>
    <lineage>
        <taxon>Eukaryota</taxon>
        <taxon>Fungi</taxon>
        <taxon>Dikarya</taxon>
        <taxon>Ascomycota</taxon>
        <taxon>Pezizomycotina</taxon>
        <taxon>Dothideomycetes</taxon>
        <taxon>Pleosporomycetidae</taxon>
        <taxon>Venturiales</taxon>
        <taxon>Venturiaceae</taxon>
        <taxon>Venturia</taxon>
    </lineage>
</organism>
<evidence type="ECO:0000256" key="2">
    <source>
        <dbReference type="SAM" id="Phobius"/>
    </source>
</evidence>
<feature type="compositionally biased region" description="Basic and acidic residues" evidence="1">
    <location>
        <begin position="800"/>
        <end position="810"/>
    </location>
</feature>
<evidence type="ECO:0000313" key="3">
    <source>
        <dbReference type="EMBL" id="KAE9990344.1"/>
    </source>
</evidence>
<reference evidence="3 4" key="1">
    <citation type="submission" date="2019-07" db="EMBL/GenBank/DDBJ databases">
        <title>Venturia inaequalis Genome Resource.</title>
        <authorList>
            <person name="Lichtner F.J."/>
        </authorList>
    </citation>
    <scope>NUCLEOTIDE SEQUENCE [LARGE SCALE GENOMIC DNA]</scope>
    <source>
        <strain evidence="3 4">DMI_063113</strain>
    </source>
</reference>
<keyword evidence="2" id="KW-0812">Transmembrane</keyword>
<keyword evidence="2" id="KW-1133">Transmembrane helix</keyword>
<dbReference type="Proteomes" id="UP000490939">
    <property type="component" value="Unassembled WGS sequence"/>
</dbReference>
<feature type="region of interest" description="Disordered" evidence="1">
    <location>
        <begin position="797"/>
        <end position="836"/>
    </location>
</feature>
<sequence>MDVETHISNVSVDVSRPMKSKHSTKGGPKPWKTSKASRLPRKAVTLPPAFTREEFDDETIWTFANGQTISVPVIDPNDFVREGGMIDNDRAISLENWTHLHDTNPLPTPAQRAQGALNLDRLRLDLLASTEEGQILFLNPEVMIEKDLNAAGSYHMKSNAADGEKLDLPDGFASAESPITDGNGPALLRASALNYRMKHIKTNHYVNFGNLQTLGAFIGTRGFVLQEPEPEVVATAPLNTACDNTKPPEEPFEGLSEQELPVEVSSTAIPSWDPFASDFFDDDDDEILRLEQERLEESILNQAPQCVTDAEGDIEMNDYMKPEAEVDVPAAEVRVEHHEEPEPEVVTEAAGLKELLEYDWYNAHLRAREAGLVRGYTATTPEEANYIIVAPEGPATELLMFSRDRDDDEYSTFKAIGARAEDGAVIMGTVTHDSIRRYVMLLNGAGHFRECFDIYEETSTWPLNVYDQPLTGSKAPWVPAGMVNRLKPDLAFRTSYPKGTRGRDKNEVLDKDLYRRSSKVRHFSKMRDIWTLEGGLIAEESWSEDNLSWWKADYDSRRFPKLQFATIGVTPEDPPEVEEGSEVEVVEIEKMPVRLFGYGDGATTTIKHNFGDFLVSGEDDLADESEPNTNDEADNEADMEADFALNQSLIEESIFIDDDKWLADAEEGITEDLAQATLDSSPFQEIPADEAQSFSNHEFENEDVDSESDDSENDLFQLENSDFGLDFTDEDSSVEETFPPEIMDFSRRIFSLDSKGYENCSDTQDTQDAQSSEQLHQVVWESNLLSEVSLYANTVSHKRTSSDLSDHTETTEDAASASSPPTSDDGREESEKEYTHEQEVELVEKAAAVPLPAASADENLIEKVAQFNKLLTEDVFTTKVYPIKAPLMPIKDTAVLEPGVIAICTVWMMADPFSFFTIAGVGLLAWASREFLHRI</sequence>
<gene>
    <name evidence="3" type="ORF">EG327_001526</name>
</gene>
<proteinExistence type="predicted"/>
<feature type="region of interest" description="Disordered" evidence="1">
    <location>
        <begin position="1"/>
        <end position="38"/>
    </location>
</feature>
<keyword evidence="4" id="KW-1185">Reference proteome</keyword>
<evidence type="ECO:0000313" key="4">
    <source>
        <dbReference type="Proteomes" id="UP000490939"/>
    </source>
</evidence>
<name>A0A8H3VJL4_VENIN</name>
<comment type="caution">
    <text evidence="3">The sequence shown here is derived from an EMBL/GenBank/DDBJ whole genome shotgun (WGS) entry which is preliminary data.</text>
</comment>
<feature type="compositionally biased region" description="Low complexity" evidence="1">
    <location>
        <begin position="813"/>
        <end position="823"/>
    </location>
</feature>
<keyword evidence="2" id="KW-0472">Membrane</keyword>
<protein>
    <submittedName>
        <fullName evidence="3">Uncharacterized protein</fullName>
    </submittedName>
</protein>